<dbReference type="AlphaFoldDB" id="A0A917XWF9"/>
<dbReference type="RefSeq" id="WP_188856713.1">
    <property type="nucleotide sequence ID" value="NZ_BMOS01000008.1"/>
</dbReference>
<keyword evidence="1" id="KW-0479">Metal-binding</keyword>
<evidence type="ECO:0000313" key="6">
    <source>
        <dbReference type="Proteomes" id="UP000624041"/>
    </source>
</evidence>
<keyword evidence="6" id="KW-1185">Reference proteome</keyword>
<dbReference type="GO" id="GO:0046872">
    <property type="term" value="F:metal ion binding"/>
    <property type="evidence" value="ECO:0007669"/>
    <property type="project" value="UniProtKB-KW"/>
</dbReference>
<evidence type="ECO:0000256" key="1">
    <source>
        <dbReference type="PIRSR" id="PIRSR018249-1"/>
    </source>
</evidence>
<feature type="domain" description="23S rRNA (guanine(745)-N(1))-methyltransferase N-terminal" evidence="4">
    <location>
        <begin position="18"/>
        <end position="54"/>
    </location>
</feature>
<evidence type="ECO:0000259" key="4">
    <source>
        <dbReference type="Pfam" id="PF21302"/>
    </source>
</evidence>
<feature type="binding site" evidence="1">
    <location>
        <position position="37"/>
    </location>
    <ligand>
        <name>Zn(2+)</name>
        <dbReference type="ChEBI" id="CHEBI:29105"/>
    </ligand>
</feature>
<feature type="domain" description="Methyltransferase" evidence="3">
    <location>
        <begin position="104"/>
        <end position="187"/>
    </location>
</feature>
<dbReference type="SUPFAM" id="SSF53335">
    <property type="entry name" value="S-adenosyl-L-methionine-dependent methyltransferases"/>
    <property type="match status" value="1"/>
</dbReference>
<dbReference type="InterPro" id="IPR016718">
    <property type="entry name" value="rRNA_m1G-MeTrfase_A_prd"/>
</dbReference>
<dbReference type="InterPro" id="IPR041698">
    <property type="entry name" value="Methyltransf_25"/>
</dbReference>
<name>A0A917XWF9_9BACI</name>
<reference evidence="5" key="1">
    <citation type="journal article" date="2014" name="Int. J. Syst. Evol. Microbiol.">
        <title>Complete genome sequence of Corynebacterium casei LMG S-19264T (=DSM 44701T), isolated from a smear-ripened cheese.</title>
        <authorList>
            <consortium name="US DOE Joint Genome Institute (JGI-PGF)"/>
            <person name="Walter F."/>
            <person name="Albersmeier A."/>
            <person name="Kalinowski J."/>
            <person name="Ruckert C."/>
        </authorList>
    </citation>
    <scope>NUCLEOTIDE SEQUENCE</scope>
    <source>
        <strain evidence="5">JCM 17251</strain>
    </source>
</reference>
<reference evidence="5" key="2">
    <citation type="submission" date="2020-09" db="EMBL/GenBank/DDBJ databases">
        <authorList>
            <person name="Sun Q."/>
            <person name="Ohkuma M."/>
        </authorList>
    </citation>
    <scope>NUCLEOTIDE SEQUENCE</scope>
    <source>
        <strain evidence="5">JCM 17251</strain>
    </source>
</reference>
<dbReference type="PIRSF" id="PIRSF018249">
    <property type="entry name" value="MyrA_prd"/>
    <property type="match status" value="1"/>
</dbReference>
<organism evidence="5 6">
    <name type="scientific">Oceanobacillus indicireducens</name>
    <dbReference type="NCBI Taxonomy" id="1004261"/>
    <lineage>
        <taxon>Bacteria</taxon>
        <taxon>Bacillati</taxon>
        <taxon>Bacillota</taxon>
        <taxon>Bacilli</taxon>
        <taxon>Bacillales</taxon>
        <taxon>Bacillaceae</taxon>
        <taxon>Oceanobacillus</taxon>
    </lineage>
</organism>
<gene>
    <name evidence="5" type="ORF">GCM10007971_15640</name>
</gene>
<feature type="binding site" evidence="1">
    <location>
        <position position="41"/>
    </location>
    <ligand>
        <name>Zn(2+)</name>
        <dbReference type="ChEBI" id="CHEBI:29105"/>
    </ligand>
</feature>
<evidence type="ECO:0000313" key="5">
    <source>
        <dbReference type="EMBL" id="GGN56127.1"/>
    </source>
</evidence>
<dbReference type="Proteomes" id="UP000624041">
    <property type="component" value="Unassembled WGS sequence"/>
</dbReference>
<feature type="binding site" evidence="1">
    <location>
        <position position="20"/>
    </location>
    <ligand>
        <name>Zn(2+)</name>
        <dbReference type="ChEBI" id="CHEBI:29105"/>
    </ligand>
</feature>
<dbReference type="EMBL" id="BMOS01000008">
    <property type="protein sequence ID" value="GGN56127.1"/>
    <property type="molecule type" value="Genomic_DNA"/>
</dbReference>
<feature type="binding site" evidence="1">
    <location>
        <position position="23"/>
    </location>
    <ligand>
        <name>Zn(2+)</name>
        <dbReference type="ChEBI" id="CHEBI:29105"/>
    </ligand>
</feature>
<evidence type="ECO:0000256" key="2">
    <source>
        <dbReference type="PIRSR" id="PIRSR018249-2"/>
    </source>
</evidence>
<dbReference type="InterPro" id="IPR029063">
    <property type="entry name" value="SAM-dependent_MTases_sf"/>
</dbReference>
<feature type="binding site" evidence="2">
    <location>
        <position position="198"/>
    </location>
    <ligand>
        <name>S-adenosyl-L-methionine</name>
        <dbReference type="ChEBI" id="CHEBI:59789"/>
    </ligand>
</feature>
<dbReference type="InterPro" id="IPR048647">
    <property type="entry name" value="RlmA_N"/>
</dbReference>
<evidence type="ECO:0008006" key="7">
    <source>
        <dbReference type="Google" id="ProtNLM"/>
    </source>
</evidence>
<proteinExistence type="predicted"/>
<sequence length="287" mass="32609">MSRKENAALLLNEHANIFICPVCGGKVEVVEHKSMICSNRHTFDFAKQGYINMLTRSMKVNYDKELFGARQRIIMKHNLYDPLHRRLLEVIQAETERHSHALLLDAGAGEGSHLTKTLDQKEGSVTGIGIDISKEGIRLAASKCDTVMWLVGDLANIPIKNDALHAIINILSPANYQEFKRVLAENGLMIKVVPGKNYLIELREAILDERKHSFTNEETISLFKQHFSDVKTEELTYTKALNKSELNDLIKMSPLSWNADKESINNLRKREQFEITIDLSILIGKNR</sequence>
<keyword evidence="2" id="KW-0949">S-adenosyl-L-methionine</keyword>
<feature type="binding site" evidence="2">
    <location>
        <begin position="110"/>
        <end position="111"/>
    </location>
    <ligand>
        <name>S-adenosyl-L-methionine</name>
        <dbReference type="ChEBI" id="CHEBI:59789"/>
    </ligand>
</feature>
<dbReference type="GO" id="GO:0008168">
    <property type="term" value="F:methyltransferase activity"/>
    <property type="evidence" value="ECO:0007669"/>
    <property type="project" value="InterPro"/>
</dbReference>
<keyword evidence="1" id="KW-0862">Zinc</keyword>
<protein>
    <recommendedName>
        <fullName evidence="7">Methyltransferase domain-containing protein</fullName>
    </recommendedName>
</protein>
<feature type="binding site" evidence="2">
    <location>
        <position position="80"/>
    </location>
    <ligand>
        <name>S-adenosyl-L-methionine</name>
        <dbReference type="ChEBI" id="CHEBI:59789"/>
    </ligand>
</feature>
<dbReference type="Gene3D" id="3.40.50.150">
    <property type="entry name" value="Vaccinia Virus protein VP39"/>
    <property type="match status" value="1"/>
</dbReference>
<comment type="caution">
    <text evidence="5">The sequence shown here is derived from an EMBL/GenBank/DDBJ whole genome shotgun (WGS) entry which is preliminary data.</text>
</comment>
<dbReference type="Pfam" id="PF21302">
    <property type="entry name" value="Zn_ribbon_RlmA"/>
    <property type="match status" value="1"/>
</dbReference>
<accession>A0A917XWF9</accession>
<dbReference type="Pfam" id="PF13649">
    <property type="entry name" value="Methyltransf_25"/>
    <property type="match status" value="1"/>
</dbReference>
<evidence type="ECO:0000259" key="3">
    <source>
        <dbReference type="Pfam" id="PF13649"/>
    </source>
</evidence>